<evidence type="ECO:0000313" key="1">
    <source>
        <dbReference type="EMBL" id="RZO77122.1"/>
    </source>
</evidence>
<sequence>MKARVKWVDGVKFLSESGSGHTVLIEGPESEGGEGLGIRPMELILMGLAGCTSFDILSMLKKSRQAVTDCVADIRAARADEIPSVFTSIHVHFKISGEKLKESHVKRAVELSSGKYCSVSIMLSRGGVDITHDYEIVEI</sequence>
<dbReference type="InterPro" id="IPR036102">
    <property type="entry name" value="OsmC/Ohrsf"/>
</dbReference>
<name>A0A520S3S0_9GAMM</name>
<dbReference type="NCBIfam" id="NF008009">
    <property type="entry name" value="PRK10738.1"/>
    <property type="match status" value="1"/>
</dbReference>
<comment type="caution">
    <text evidence="1">The sequence shown here is derived from an EMBL/GenBank/DDBJ whole genome shotgun (WGS) entry which is preliminary data.</text>
</comment>
<dbReference type="Pfam" id="PF02566">
    <property type="entry name" value="OsmC"/>
    <property type="match status" value="1"/>
</dbReference>
<protein>
    <submittedName>
        <fullName evidence="1">OsmC family protein</fullName>
    </submittedName>
</protein>
<reference evidence="1 2" key="1">
    <citation type="submission" date="2019-02" db="EMBL/GenBank/DDBJ databases">
        <title>Prokaryotic population dynamics and viral predation in marine succession experiment using metagenomics: the confinement effect.</title>
        <authorList>
            <person name="Haro-Moreno J.M."/>
            <person name="Rodriguez-Valera F."/>
            <person name="Lopez-Perez M."/>
        </authorList>
    </citation>
    <scope>NUCLEOTIDE SEQUENCE [LARGE SCALE GENOMIC DNA]</scope>
    <source>
        <strain evidence="1">MED-G157</strain>
    </source>
</reference>
<evidence type="ECO:0000313" key="2">
    <source>
        <dbReference type="Proteomes" id="UP000316199"/>
    </source>
</evidence>
<dbReference type="Proteomes" id="UP000316199">
    <property type="component" value="Unassembled WGS sequence"/>
</dbReference>
<dbReference type="Gene3D" id="2.20.25.10">
    <property type="match status" value="1"/>
</dbReference>
<dbReference type="EMBL" id="SHAG01000005">
    <property type="protein sequence ID" value="RZO77122.1"/>
    <property type="molecule type" value="Genomic_DNA"/>
</dbReference>
<organism evidence="1 2">
    <name type="scientific">OM182 bacterium</name>
    <dbReference type="NCBI Taxonomy" id="2510334"/>
    <lineage>
        <taxon>Bacteria</taxon>
        <taxon>Pseudomonadati</taxon>
        <taxon>Pseudomonadota</taxon>
        <taxon>Gammaproteobacteria</taxon>
        <taxon>OMG group</taxon>
        <taxon>OM182 clade</taxon>
    </lineage>
</organism>
<accession>A0A520S3S0</accession>
<dbReference type="PANTHER" id="PTHR34352">
    <property type="entry name" value="PROTEIN YHFA"/>
    <property type="match status" value="1"/>
</dbReference>
<dbReference type="Gene3D" id="3.30.300.20">
    <property type="match status" value="1"/>
</dbReference>
<gene>
    <name evidence="1" type="ORF">EVA68_02240</name>
</gene>
<dbReference type="SUPFAM" id="SSF82784">
    <property type="entry name" value="OsmC-like"/>
    <property type="match status" value="1"/>
</dbReference>
<dbReference type="InterPro" id="IPR003718">
    <property type="entry name" value="OsmC/Ohr_fam"/>
</dbReference>
<dbReference type="AlphaFoldDB" id="A0A520S3S0"/>
<proteinExistence type="predicted"/>
<dbReference type="InterPro" id="IPR015946">
    <property type="entry name" value="KH_dom-like_a/b"/>
</dbReference>
<dbReference type="PANTHER" id="PTHR34352:SF1">
    <property type="entry name" value="PROTEIN YHFA"/>
    <property type="match status" value="1"/>
</dbReference>